<geneLocation type="mitochondrion" evidence="4"/>
<evidence type="ECO:0000313" key="4">
    <source>
        <dbReference type="EMBL" id="QBX98547.1"/>
    </source>
</evidence>
<sequence>MDTPHRLYTALQHAVRAGSPDASLPPSTFAWDLLRVLQEEGWIRGFRLEGARLRVHLARGAPGVPAWRRLVRISKPGGRVYWTQRQLRAKASDDWILSTSRGLLSARRARALGVGGEVLLRLEP</sequence>
<dbReference type="GO" id="GO:0003735">
    <property type="term" value="F:structural constituent of ribosome"/>
    <property type="evidence" value="ECO:0007669"/>
    <property type="project" value="InterPro"/>
</dbReference>
<dbReference type="GO" id="GO:0006412">
    <property type="term" value="P:translation"/>
    <property type="evidence" value="ECO:0007669"/>
    <property type="project" value="InterPro"/>
</dbReference>
<dbReference type="SUPFAM" id="SSF56047">
    <property type="entry name" value="Ribosomal protein S8"/>
    <property type="match status" value="1"/>
</dbReference>
<protein>
    <submittedName>
        <fullName evidence="4">Ribosomal protein S8</fullName>
    </submittedName>
</protein>
<dbReference type="GO" id="GO:1990904">
    <property type="term" value="C:ribonucleoprotein complex"/>
    <property type="evidence" value="ECO:0007669"/>
    <property type="project" value="UniProtKB-KW"/>
</dbReference>
<gene>
    <name evidence="4" type="primary">rps8</name>
</gene>
<proteinExistence type="inferred from homology"/>
<dbReference type="InterPro" id="IPR000630">
    <property type="entry name" value="Ribosomal_uS8"/>
</dbReference>
<dbReference type="GeneID" id="40351487"/>
<dbReference type="RefSeq" id="YP_009646624.1">
    <property type="nucleotide sequence ID" value="NC_042491.1"/>
</dbReference>
<keyword evidence="2 4" id="KW-0689">Ribosomal protein</keyword>
<comment type="similarity">
    <text evidence="1">Belongs to the universal ribosomal protein uS8 family.</text>
</comment>
<dbReference type="AlphaFoldDB" id="A0A4D6C599"/>
<dbReference type="InterPro" id="IPR035987">
    <property type="entry name" value="Ribosomal_uS8_sf"/>
</dbReference>
<keyword evidence="4" id="KW-0496">Mitochondrion</keyword>
<dbReference type="Pfam" id="PF00410">
    <property type="entry name" value="Ribosomal_S8"/>
    <property type="match status" value="1"/>
</dbReference>
<keyword evidence="3" id="KW-0687">Ribonucleoprotein</keyword>
<evidence type="ECO:0000256" key="1">
    <source>
        <dbReference type="ARBA" id="ARBA00006471"/>
    </source>
</evidence>
<organism evidence="4">
    <name type="scientific">Picocystis salinarum</name>
    <dbReference type="NCBI Taxonomy" id="88271"/>
    <lineage>
        <taxon>Eukaryota</taxon>
        <taxon>Viridiplantae</taxon>
        <taxon>Chlorophyta</taxon>
        <taxon>Picocystophyceae</taxon>
        <taxon>Picocystales</taxon>
        <taxon>Picocystaceae</taxon>
        <taxon>Picocystis</taxon>
    </lineage>
</organism>
<evidence type="ECO:0000256" key="3">
    <source>
        <dbReference type="ARBA" id="ARBA00023274"/>
    </source>
</evidence>
<reference evidence="4" key="1">
    <citation type="journal article" date="2019" name="Genome Biol. Evol.">
        <title>Tracing the Evolution of the Plastome and Mitogenome in the Chloropicophyceae Uncovered Convergent tRNA Gene Losses and a Variant Plastid Genetic Code.</title>
        <authorList>
            <person name="Turmel M."/>
            <person name="Dos Santos A.L."/>
            <person name="Otis C."/>
            <person name="Sergerie R."/>
            <person name="Lemieux C."/>
        </authorList>
    </citation>
    <scope>NUCLEOTIDE SEQUENCE</scope>
</reference>
<dbReference type="Gene3D" id="3.30.1490.10">
    <property type="match status" value="1"/>
</dbReference>
<name>A0A4D6C599_9CHLO</name>
<accession>A0A4D6C599</accession>
<dbReference type="EMBL" id="MK086000">
    <property type="protein sequence ID" value="QBX98547.1"/>
    <property type="molecule type" value="Genomic_DNA"/>
</dbReference>
<evidence type="ECO:0000256" key="2">
    <source>
        <dbReference type="ARBA" id="ARBA00022980"/>
    </source>
</evidence>
<dbReference type="GO" id="GO:0005840">
    <property type="term" value="C:ribosome"/>
    <property type="evidence" value="ECO:0007669"/>
    <property type="project" value="UniProtKB-KW"/>
</dbReference>